<feature type="transmembrane region" description="Helical" evidence="1">
    <location>
        <begin position="124"/>
        <end position="143"/>
    </location>
</feature>
<organism evidence="3 4">
    <name type="scientific">Candidatus Kaiserbacteria bacterium RIFCSPHIGHO2_02_FULL_50_50</name>
    <dbReference type="NCBI Taxonomy" id="1798492"/>
    <lineage>
        <taxon>Bacteria</taxon>
        <taxon>Candidatus Kaiseribacteriota</taxon>
    </lineage>
</organism>
<protein>
    <recommendedName>
        <fullName evidence="2">VTT domain-containing protein</fullName>
    </recommendedName>
</protein>
<proteinExistence type="predicted"/>
<keyword evidence="1" id="KW-0812">Transmembrane</keyword>
<evidence type="ECO:0000259" key="2">
    <source>
        <dbReference type="Pfam" id="PF09335"/>
    </source>
</evidence>
<dbReference type="STRING" id="1798492.A3C89_03255"/>
<evidence type="ECO:0000313" key="4">
    <source>
        <dbReference type="Proteomes" id="UP000178794"/>
    </source>
</evidence>
<dbReference type="Pfam" id="PF09335">
    <property type="entry name" value="VTT_dom"/>
    <property type="match status" value="1"/>
</dbReference>
<feature type="transmembrane region" description="Helical" evidence="1">
    <location>
        <begin position="90"/>
        <end position="112"/>
    </location>
</feature>
<comment type="caution">
    <text evidence="3">The sequence shown here is derived from an EMBL/GenBank/DDBJ whole genome shotgun (WGS) entry which is preliminary data.</text>
</comment>
<dbReference type="PANTHER" id="PTHR42709">
    <property type="entry name" value="ALKALINE PHOSPHATASE LIKE PROTEIN"/>
    <property type="match status" value="1"/>
</dbReference>
<dbReference type="PANTHER" id="PTHR42709:SF11">
    <property type="entry name" value="DEDA FAMILY PROTEIN"/>
    <property type="match status" value="1"/>
</dbReference>
<evidence type="ECO:0000256" key="1">
    <source>
        <dbReference type="SAM" id="Phobius"/>
    </source>
</evidence>
<reference evidence="3 4" key="1">
    <citation type="journal article" date="2016" name="Nat. Commun.">
        <title>Thousands of microbial genomes shed light on interconnected biogeochemical processes in an aquifer system.</title>
        <authorList>
            <person name="Anantharaman K."/>
            <person name="Brown C.T."/>
            <person name="Hug L.A."/>
            <person name="Sharon I."/>
            <person name="Castelle C.J."/>
            <person name="Probst A.J."/>
            <person name="Thomas B.C."/>
            <person name="Singh A."/>
            <person name="Wilkins M.J."/>
            <person name="Karaoz U."/>
            <person name="Brodie E.L."/>
            <person name="Williams K.H."/>
            <person name="Hubbard S.S."/>
            <person name="Banfield J.F."/>
        </authorList>
    </citation>
    <scope>NUCLEOTIDE SEQUENCE [LARGE SCALE GENOMIC DNA]</scope>
</reference>
<feature type="transmembrane region" description="Helical" evidence="1">
    <location>
        <begin position="163"/>
        <end position="182"/>
    </location>
</feature>
<dbReference type="InterPro" id="IPR051311">
    <property type="entry name" value="DedA_domain"/>
</dbReference>
<feature type="transmembrane region" description="Helical" evidence="1">
    <location>
        <begin position="47"/>
        <end position="70"/>
    </location>
</feature>
<gene>
    <name evidence="3" type="ORF">A3C89_03255</name>
</gene>
<dbReference type="GO" id="GO:0005886">
    <property type="term" value="C:plasma membrane"/>
    <property type="evidence" value="ECO:0007669"/>
    <property type="project" value="TreeGrafter"/>
</dbReference>
<keyword evidence="1" id="KW-0472">Membrane</keyword>
<dbReference type="AlphaFoldDB" id="A0A1F6DFZ3"/>
<sequence>MKEKLNHKNVGIGLAGVSFLESSFFPVIIDPFLLAAVALHRDRWVRYAIISSVFSVLGATFAYLVGVYAWDAWGEQILAWTDGKETFAQIAAMLDRGAFLFTMIGAVTPVPYKLTALAGGVFHINFFAFLAASVIGRFARFFLVAYLGAVGKDVALKVLPHITWRRAFLAGAALGIAAVLILR</sequence>
<accession>A0A1F6DFZ3</accession>
<dbReference type="Proteomes" id="UP000178794">
    <property type="component" value="Unassembled WGS sequence"/>
</dbReference>
<keyword evidence="1" id="KW-1133">Transmembrane helix</keyword>
<feature type="domain" description="VTT" evidence="2">
    <location>
        <begin position="30"/>
        <end position="149"/>
    </location>
</feature>
<dbReference type="InterPro" id="IPR032816">
    <property type="entry name" value="VTT_dom"/>
</dbReference>
<feature type="transmembrane region" description="Helical" evidence="1">
    <location>
        <begin position="12"/>
        <end position="35"/>
    </location>
</feature>
<evidence type="ECO:0000313" key="3">
    <source>
        <dbReference type="EMBL" id="OGG59932.1"/>
    </source>
</evidence>
<dbReference type="EMBL" id="MFLF01000012">
    <property type="protein sequence ID" value="OGG59932.1"/>
    <property type="molecule type" value="Genomic_DNA"/>
</dbReference>
<name>A0A1F6DFZ3_9BACT</name>